<comment type="subcellular location">
    <subcellularLocation>
        <location evidence="1">Secreted</location>
    </subcellularLocation>
</comment>
<keyword evidence="2" id="KW-0964">Secreted</keyword>
<dbReference type="AlphaFoldDB" id="A0A9N9TQD7"/>
<dbReference type="PANTHER" id="PTHR21179:SF0">
    <property type="entry name" value="SERINE PROTEASE INHIBITOR KAZAL-TYPE 4"/>
    <property type="match status" value="1"/>
</dbReference>
<protein>
    <recommendedName>
        <fullName evidence="6">Kazal-like domain-containing protein</fullName>
    </recommendedName>
</protein>
<dbReference type="GO" id="GO:0004867">
    <property type="term" value="F:serine-type endopeptidase inhibitor activity"/>
    <property type="evidence" value="ECO:0007669"/>
    <property type="project" value="InterPro"/>
</dbReference>
<proteinExistence type="predicted"/>
<dbReference type="InterPro" id="IPR039932">
    <property type="entry name" value="Spink4-like"/>
</dbReference>
<dbReference type="Proteomes" id="UP001153712">
    <property type="component" value="Chromosome 2"/>
</dbReference>
<dbReference type="Pfam" id="PF00050">
    <property type="entry name" value="Kazal_1"/>
    <property type="match status" value="1"/>
</dbReference>
<name>A0A9N9TQD7_PHYSR</name>
<dbReference type="EMBL" id="OU900095">
    <property type="protein sequence ID" value="CAG9859224.1"/>
    <property type="molecule type" value="Genomic_DNA"/>
</dbReference>
<dbReference type="SMART" id="SM00280">
    <property type="entry name" value="KAZAL"/>
    <property type="match status" value="1"/>
</dbReference>
<dbReference type="InterPro" id="IPR002350">
    <property type="entry name" value="Kazal_dom"/>
</dbReference>
<accession>A0A9N9TQD7</accession>
<gene>
    <name evidence="7" type="ORF">PHYEVI_LOCUS5598</name>
</gene>
<dbReference type="PANTHER" id="PTHR21179">
    <property type="entry name" value="SERINE-TYPE ENDOPEPTIDASE INHIBITOR"/>
    <property type="match status" value="1"/>
</dbReference>
<dbReference type="OrthoDB" id="126772at2759"/>
<dbReference type="GO" id="GO:0005576">
    <property type="term" value="C:extracellular region"/>
    <property type="evidence" value="ECO:0007669"/>
    <property type="project" value="UniProtKB-SubCell"/>
</dbReference>
<evidence type="ECO:0000313" key="8">
    <source>
        <dbReference type="Proteomes" id="UP001153712"/>
    </source>
</evidence>
<evidence type="ECO:0000256" key="4">
    <source>
        <dbReference type="SAM" id="MobiDB-lite"/>
    </source>
</evidence>
<feature type="region of interest" description="Disordered" evidence="4">
    <location>
        <begin position="43"/>
        <end position="137"/>
    </location>
</feature>
<dbReference type="Gene3D" id="3.30.60.30">
    <property type="match status" value="1"/>
</dbReference>
<evidence type="ECO:0000256" key="3">
    <source>
        <dbReference type="ARBA" id="ARBA00023157"/>
    </source>
</evidence>
<dbReference type="SUPFAM" id="SSF100895">
    <property type="entry name" value="Kazal-type serine protease inhibitors"/>
    <property type="match status" value="1"/>
</dbReference>
<keyword evidence="5" id="KW-0732">Signal</keyword>
<feature type="domain" description="Kazal-like" evidence="6">
    <location>
        <begin position="139"/>
        <end position="192"/>
    </location>
</feature>
<feature type="chain" id="PRO_5040428113" description="Kazal-like domain-containing protein" evidence="5">
    <location>
        <begin position="19"/>
        <end position="193"/>
    </location>
</feature>
<keyword evidence="8" id="KW-1185">Reference proteome</keyword>
<dbReference type="CDD" id="cd00104">
    <property type="entry name" value="KAZAL_FS"/>
    <property type="match status" value="1"/>
</dbReference>
<dbReference type="InterPro" id="IPR036058">
    <property type="entry name" value="Kazal_dom_sf"/>
</dbReference>
<evidence type="ECO:0000256" key="1">
    <source>
        <dbReference type="ARBA" id="ARBA00004613"/>
    </source>
</evidence>
<dbReference type="PROSITE" id="PS51465">
    <property type="entry name" value="KAZAL_2"/>
    <property type="match status" value="1"/>
</dbReference>
<organism evidence="7 8">
    <name type="scientific">Phyllotreta striolata</name>
    <name type="common">Striped flea beetle</name>
    <name type="synonym">Crioceris striolata</name>
    <dbReference type="NCBI Taxonomy" id="444603"/>
    <lineage>
        <taxon>Eukaryota</taxon>
        <taxon>Metazoa</taxon>
        <taxon>Ecdysozoa</taxon>
        <taxon>Arthropoda</taxon>
        <taxon>Hexapoda</taxon>
        <taxon>Insecta</taxon>
        <taxon>Pterygota</taxon>
        <taxon>Neoptera</taxon>
        <taxon>Endopterygota</taxon>
        <taxon>Coleoptera</taxon>
        <taxon>Polyphaga</taxon>
        <taxon>Cucujiformia</taxon>
        <taxon>Chrysomeloidea</taxon>
        <taxon>Chrysomelidae</taxon>
        <taxon>Galerucinae</taxon>
        <taxon>Alticini</taxon>
        <taxon>Phyllotreta</taxon>
    </lineage>
</organism>
<evidence type="ECO:0000256" key="2">
    <source>
        <dbReference type="ARBA" id="ARBA00022525"/>
    </source>
</evidence>
<sequence>MNQLTIIFIATLALGVSCLPPRVKRQFDWNTFNNPDQYWDSNNANTIRIPRQRSQESWGRRNQGSNTNWNQPSGRQLPQNFNNGNQGFNNPSDTDFGTGFNQGFNNPSNTDFSDIFNQDLNNGASSTVSPSSDGTTRVPAAYRTCMGACQYTREYNPVCGSDANTYNNRQELECARSCGRNTQLVRGGTCQPV</sequence>
<evidence type="ECO:0000313" key="7">
    <source>
        <dbReference type="EMBL" id="CAG9859224.1"/>
    </source>
</evidence>
<reference evidence="7" key="1">
    <citation type="submission" date="2022-01" db="EMBL/GenBank/DDBJ databases">
        <authorList>
            <person name="King R."/>
        </authorList>
    </citation>
    <scope>NUCLEOTIDE SEQUENCE</scope>
</reference>
<feature type="compositionally biased region" description="Low complexity" evidence="4">
    <location>
        <begin position="78"/>
        <end position="91"/>
    </location>
</feature>
<feature type="compositionally biased region" description="Polar residues" evidence="4">
    <location>
        <begin position="92"/>
        <end position="135"/>
    </location>
</feature>
<feature type="compositionally biased region" description="Polar residues" evidence="4">
    <location>
        <begin position="55"/>
        <end position="77"/>
    </location>
</feature>
<evidence type="ECO:0000259" key="6">
    <source>
        <dbReference type="PROSITE" id="PS51465"/>
    </source>
</evidence>
<feature type="signal peptide" evidence="5">
    <location>
        <begin position="1"/>
        <end position="18"/>
    </location>
</feature>
<keyword evidence="3" id="KW-1015">Disulfide bond</keyword>
<evidence type="ECO:0000256" key="5">
    <source>
        <dbReference type="SAM" id="SignalP"/>
    </source>
</evidence>